<evidence type="ECO:0000313" key="4">
    <source>
        <dbReference type="EMBL" id="KAE9032288.1"/>
    </source>
</evidence>
<organism evidence="3 8">
    <name type="scientific">Phytophthora rubi</name>
    <dbReference type="NCBI Taxonomy" id="129364"/>
    <lineage>
        <taxon>Eukaryota</taxon>
        <taxon>Sar</taxon>
        <taxon>Stramenopiles</taxon>
        <taxon>Oomycota</taxon>
        <taxon>Peronosporomycetes</taxon>
        <taxon>Peronosporales</taxon>
        <taxon>Peronosporaceae</taxon>
        <taxon>Phytophthora</taxon>
    </lineage>
</organism>
<evidence type="ECO:0000256" key="1">
    <source>
        <dbReference type="SAM" id="Coils"/>
    </source>
</evidence>
<proteinExistence type="predicted"/>
<accession>A0A6A3MA21</accession>
<evidence type="ECO:0000313" key="3">
    <source>
        <dbReference type="EMBL" id="KAE9026515.1"/>
    </source>
</evidence>
<dbReference type="Proteomes" id="UP000429607">
    <property type="component" value="Unassembled WGS sequence"/>
</dbReference>
<protein>
    <submittedName>
        <fullName evidence="3">Uncharacterized protein</fullName>
    </submittedName>
</protein>
<dbReference type="AlphaFoldDB" id="A0A6A3MA21"/>
<evidence type="ECO:0000313" key="8">
    <source>
        <dbReference type="Proteomes" id="UP000435112"/>
    </source>
</evidence>
<dbReference type="Proteomes" id="UP000435112">
    <property type="component" value="Unassembled WGS sequence"/>
</dbReference>
<evidence type="ECO:0000313" key="7">
    <source>
        <dbReference type="Proteomes" id="UP000434957"/>
    </source>
</evidence>
<name>A0A6A3MA21_9STRA</name>
<sequence>MTPDEQQLGAEWLGVIERQQQEIELLRQELEAAAASGHGGASSPLRSSASRRGSDASSVASLAFSVLSMRDGSSELPMDSERYAQMCEKMERMRAALVRKDAKLQKARAQSSEGQKTTARLRDAVTNMRVEMDTQQAQLAHELAASQEAVDNAVEKAAQALMGKDVLRAELSRRKEVDAELREEIRVRTNAVQAAEAARKEMLKEVQRARQEASRQTAEMRALQSEKNALQSTLEAMQHELTAKRKCDSEWNELSTEKRNLQQRVNELETGVRQQTVKLEQQTRTIDEQNQEIQRLKAEQLLAERAAALERAEDQMHVQHLLKSNISLQYELECAQARNQRLEEEVRELSETSQLLSEDLLQIKLKVAGRDQILLQRNQKYAELVTAYRGLNRHAQAIELSERELVSVLIPTKKRLSLLQDTLTRFCFELEGISKKMVTNRNRELLLGRALREYGKRNRELQTSVVAARQQLHSVVSAFRSSQKRKEQAISANWNLKRDLVIERCQRTDLLQQCRELETCLDSCQSSALESQTRAEGLEKDNGVLQHAVTQLVAYAQELRSSQQSLERELTKLEITGKRQPAVYG</sequence>
<comment type="caution">
    <text evidence="3">The sequence shown here is derived from an EMBL/GenBank/DDBJ whole genome shotgun (WGS) entry which is preliminary data.</text>
</comment>
<dbReference type="EMBL" id="QXFT01000631">
    <property type="protein sequence ID" value="KAE9339183.1"/>
    <property type="molecule type" value="Genomic_DNA"/>
</dbReference>
<evidence type="ECO:0000313" key="6">
    <source>
        <dbReference type="Proteomes" id="UP000429607"/>
    </source>
</evidence>
<dbReference type="OrthoDB" id="116256at2759"/>
<gene>
    <name evidence="4" type="ORF">PR001_g10684</name>
    <name evidence="3" type="ORF">PR002_g10902</name>
    <name evidence="5" type="ORF">PR003_g11143</name>
</gene>
<dbReference type="Proteomes" id="UP000434957">
    <property type="component" value="Unassembled WGS sequence"/>
</dbReference>
<evidence type="ECO:0000256" key="2">
    <source>
        <dbReference type="SAM" id="MobiDB-lite"/>
    </source>
</evidence>
<dbReference type="EMBL" id="QXFV01000634">
    <property type="protein sequence ID" value="KAE9032288.1"/>
    <property type="molecule type" value="Genomic_DNA"/>
</dbReference>
<dbReference type="EMBL" id="QXFU01000634">
    <property type="protein sequence ID" value="KAE9026515.1"/>
    <property type="molecule type" value="Genomic_DNA"/>
</dbReference>
<keyword evidence="1" id="KW-0175">Coiled coil</keyword>
<keyword evidence="7" id="KW-1185">Reference proteome</keyword>
<feature type="coiled-coil region" evidence="1">
    <location>
        <begin position="192"/>
        <end position="359"/>
    </location>
</feature>
<reference evidence="6 8" key="1">
    <citation type="submission" date="2018-09" db="EMBL/GenBank/DDBJ databases">
        <title>Genomic investigation of the strawberry pathogen Phytophthora fragariae indicates pathogenicity is determined by transcriptional variation in three key races.</title>
        <authorList>
            <person name="Adams T.M."/>
            <person name="Armitage A.D."/>
            <person name="Sobczyk M.K."/>
            <person name="Bates H.J."/>
            <person name="Dunwell J.M."/>
            <person name="Nellist C.F."/>
            <person name="Harrison R.J."/>
        </authorList>
    </citation>
    <scope>NUCLEOTIDE SEQUENCE [LARGE SCALE GENOMIC DNA]</scope>
    <source>
        <strain evidence="4 6">SCRP249</strain>
        <strain evidence="3 8">SCRP324</strain>
        <strain evidence="5 7">SCRP333</strain>
    </source>
</reference>
<feature type="region of interest" description="Disordered" evidence="2">
    <location>
        <begin position="33"/>
        <end position="53"/>
    </location>
</feature>
<evidence type="ECO:0000313" key="5">
    <source>
        <dbReference type="EMBL" id="KAE9339183.1"/>
    </source>
</evidence>